<evidence type="ECO:0000256" key="4">
    <source>
        <dbReference type="SAM" id="MobiDB-lite"/>
    </source>
</evidence>
<dbReference type="STRING" id="102285.A0A0R3T6P6"/>
<evidence type="ECO:0000256" key="2">
    <source>
        <dbReference type="ARBA" id="ARBA00023242"/>
    </source>
</evidence>
<keyword evidence="6" id="KW-1185">Reference proteome</keyword>
<dbReference type="Pfam" id="PF02996">
    <property type="entry name" value="Prefoldin"/>
    <property type="match status" value="1"/>
</dbReference>
<dbReference type="GO" id="GO:0019212">
    <property type="term" value="F:phosphatase inhibitor activity"/>
    <property type="evidence" value="ECO:0007669"/>
    <property type="project" value="TreeGrafter"/>
</dbReference>
<comment type="subcellular location">
    <subcellularLocation>
        <location evidence="1">Nucleus</location>
    </subcellularLocation>
</comment>
<comment type="similarity">
    <text evidence="3">Belongs to the RNA polymerase II subunit 5-mediating protein family.</text>
</comment>
<dbReference type="GO" id="GO:0000122">
    <property type="term" value="P:negative regulation of transcription by RNA polymerase II"/>
    <property type="evidence" value="ECO:0007669"/>
    <property type="project" value="TreeGrafter"/>
</dbReference>
<dbReference type="PANTHER" id="PTHR15111">
    <property type="entry name" value="RNA POLYMERASE II SUBUNIT 5-MEDIATING PROTEIN NNX3"/>
    <property type="match status" value="1"/>
</dbReference>
<dbReference type="PANTHER" id="PTHR15111:SF0">
    <property type="entry name" value="UNCONVENTIONAL PREFOLDIN RPB5 INTERACTOR 1"/>
    <property type="match status" value="1"/>
</dbReference>
<proteinExistence type="inferred from homology"/>
<dbReference type="EMBL" id="UZAE01001414">
    <property type="protein sequence ID" value="VDN98592.1"/>
    <property type="molecule type" value="Genomic_DNA"/>
</dbReference>
<dbReference type="GO" id="GO:0003682">
    <property type="term" value="F:chromatin binding"/>
    <property type="evidence" value="ECO:0007669"/>
    <property type="project" value="TreeGrafter"/>
</dbReference>
<feature type="region of interest" description="Disordered" evidence="4">
    <location>
        <begin position="292"/>
        <end position="332"/>
    </location>
</feature>
<gene>
    <name evidence="5" type="ORF">HNAJ_LOCUS2733</name>
</gene>
<dbReference type="WBParaSite" id="HNAJ_0000273401-mRNA-1">
    <property type="protein sequence ID" value="HNAJ_0000273401-mRNA-1"/>
    <property type="gene ID" value="HNAJ_0000273401"/>
</dbReference>
<organism evidence="7">
    <name type="scientific">Rodentolepis nana</name>
    <name type="common">Dwarf tapeworm</name>
    <name type="synonym">Hymenolepis nana</name>
    <dbReference type="NCBI Taxonomy" id="102285"/>
    <lineage>
        <taxon>Eukaryota</taxon>
        <taxon>Metazoa</taxon>
        <taxon>Spiralia</taxon>
        <taxon>Lophotrochozoa</taxon>
        <taxon>Platyhelminthes</taxon>
        <taxon>Cestoda</taxon>
        <taxon>Eucestoda</taxon>
        <taxon>Cyclophyllidea</taxon>
        <taxon>Hymenolepididae</taxon>
        <taxon>Rodentolepis</taxon>
    </lineage>
</organism>
<reference evidence="5 6" key="2">
    <citation type="submission" date="2018-11" db="EMBL/GenBank/DDBJ databases">
        <authorList>
            <consortium name="Pathogen Informatics"/>
        </authorList>
    </citation>
    <scope>NUCLEOTIDE SEQUENCE [LARGE SCALE GENOMIC DNA]</scope>
</reference>
<dbReference type="Gene3D" id="1.10.287.370">
    <property type="match status" value="1"/>
</dbReference>
<dbReference type="InterPro" id="IPR009053">
    <property type="entry name" value="Prefoldin"/>
</dbReference>
<feature type="compositionally biased region" description="Polar residues" evidence="4">
    <location>
        <begin position="292"/>
        <end position="321"/>
    </location>
</feature>
<feature type="region of interest" description="Disordered" evidence="4">
    <location>
        <begin position="259"/>
        <end position="280"/>
    </location>
</feature>
<sequence>MERFDRLLVEQRKAITQTDEKIDRLLKFVTEYEDLRGRLEGMSKCFSKEALIPLSPKALIPGHFVHTNEVLVYLGGHSEHFCEVSTYQAFKIIDKRLGRIQESIKKLKEQRKLLTDREGFTQRLVKGEEPQSVLGAEENGEGEFEIREDYDLEKDKEWLRKHKKSVQKELARERKESRISFCRVRFNDDEEEAENDSSDASCLPDIEIHYSHNPSRPLNPTISDLSKASPADVVAFVKRKNLETKGILKNKEEVSPIEPKPVHIEPFGDNEKGIPQASAPFNNPFAQVIERNVSTVSTSSSAEFPSNGTPNTPVPKSSNHPISRFRLQHMSK</sequence>
<dbReference type="InterPro" id="IPR004127">
    <property type="entry name" value="Prefoldin_subunit_alpha"/>
</dbReference>
<dbReference type="GO" id="GO:0005634">
    <property type="term" value="C:nucleus"/>
    <property type="evidence" value="ECO:0007669"/>
    <property type="project" value="UniProtKB-SubCell"/>
</dbReference>
<dbReference type="GO" id="GO:0003714">
    <property type="term" value="F:transcription corepressor activity"/>
    <property type="evidence" value="ECO:0007669"/>
    <property type="project" value="TreeGrafter"/>
</dbReference>
<dbReference type="OrthoDB" id="21413at2759"/>
<evidence type="ECO:0000313" key="5">
    <source>
        <dbReference type="EMBL" id="VDN98592.1"/>
    </source>
</evidence>
<dbReference type="AlphaFoldDB" id="A0A0R3T6P6"/>
<protein>
    <submittedName>
        <fullName evidence="7">Unconventional prefoldin RPB5 interactor 1</fullName>
    </submittedName>
</protein>
<dbReference type="Proteomes" id="UP000278807">
    <property type="component" value="Unassembled WGS sequence"/>
</dbReference>
<accession>A0A0R3T6P6</accession>
<dbReference type="InterPro" id="IPR052255">
    <property type="entry name" value="RNA_pol_II_subunit5-mediator"/>
</dbReference>
<dbReference type="SUPFAM" id="SSF46579">
    <property type="entry name" value="Prefoldin"/>
    <property type="match status" value="1"/>
</dbReference>
<evidence type="ECO:0000256" key="1">
    <source>
        <dbReference type="ARBA" id="ARBA00004123"/>
    </source>
</evidence>
<evidence type="ECO:0000256" key="3">
    <source>
        <dbReference type="ARBA" id="ARBA00038295"/>
    </source>
</evidence>
<dbReference type="CDD" id="cd23159">
    <property type="entry name" value="Prefoldin_URI1"/>
    <property type="match status" value="1"/>
</dbReference>
<name>A0A0R3T6P6_RODNA</name>
<evidence type="ECO:0000313" key="7">
    <source>
        <dbReference type="WBParaSite" id="HNAJ_0000273401-mRNA-1"/>
    </source>
</evidence>
<reference evidence="7" key="1">
    <citation type="submission" date="2017-02" db="UniProtKB">
        <authorList>
            <consortium name="WormBaseParasite"/>
        </authorList>
    </citation>
    <scope>IDENTIFICATION</scope>
</reference>
<evidence type="ECO:0000313" key="6">
    <source>
        <dbReference type="Proteomes" id="UP000278807"/>
    </source>
</evidence>
<keyword evidence="2" id="KW-0539">Nucleus</keyword>